<protein>
    <recommendedName>
        <fullName evidence="3">Fibronectin type-III domain-containing protein</fullName>
    </recommendedName>
</protein>
<dbReference type="InterPro" id="IPR003961">
    <property type="entry name" value="FN3_dom"/>
</dbReference>
<dbReference type="EMBL" id="JACHKT010000008">
    <property type="protein sequence ID" value="MBB6002800.1"/>
    <property type="molecule type" value="Genomic_DNA"/>
</dbReference>
<accession>A0A841ERB3</accession>
<evidence type="ECO:0000313" key="1">
    <source>
        <dbReference type="EMBL" id="MBB6002800.1"/>
    </source>
</evidence>
<keyword evidence="2" id="KW-1185">Reference proteome</keyword>
<comment type="caution">
    <text evidence="1">The sequence shown here is derived from an EMBL/GenBank/DDBJ whole genome shotgun (WGS) entry which is preliminary data.</text>
</comment>
<evidence type="ECO:0000313" key="2">
    <source>
        <dbReference type="Proteomes" id="UP000524404"/>
    </source>
</evidence>
<gene>
    <name evidence="1" type="ORF">HNP25_001452</name>
</gene>
<evidence type="ECO:0008006" key="3">
    <source>
        <dbReference type="Google" id="ProtNLM"/>
    </source>
</evidence>
<dbReference type="AlphaFoldDB" id="A0A841ERB3"/>
<dbReference type="CDD" id="cd00063">
    <property type="entry name" value="FN3"/>
    <property type="match status" value="1"/>
</dbReference>
<organism evidence="1 2">
    <name type="scientific">Arcicella rosea</name>
    <dbReference type="NCBI Taxonomy" id="502909"/>
    <lineage>
        <taxon>Bacteria</taxon>
        <taxon>Pseudomonadati</taxon>
        <taxon>Bacteroidota</taxon>
        <taxon>Cytophagia</taxon>
        <taxon>Cytophagales</taxon>
        <taxon>Flectobacillaceae</taxon>
        <taxon>Arcicella</taxon>
    </lineage>
</organism>
<sequence length="206" mass="22375">MSVIRIIISFTKLRDDDLDTKSLVIINSLTGNTNFPNPQPSLAEIVASRNAYINALSANETGGKQQTLVKNEARKDLEAKLRLLGLYVQANCNNNEVIAQGSGFDIQKSRAPIGILERPSNFKVENGPASGTLIASSDKIDGAKSYVYQITTAPVSNTSIWQTEFASTKTHMFVGLTPGTQYAVKMAGIGVEPMLIYSDILMRFVS</sequence>
<reference evidence="1 2" key="1">
    <citation type="submission" date="2020-08" db="EMBL/GenBank/DDBJ databases">
        <title>Functional genomics of gut bacteria from endangered species of beetles.</title>
        <authorList>
            <person name="Carlos-Shanley C."/>
        </authorList>
    </citation>
    <scope>NUCLEOTIDE SEQUENCE [LARGE SCALE GENOMIC DNA]</scope>
    <source>
        <strain evidence="1 2">S00070</strain>
    </source>
</reference>
<dbReference type="Proteomes" id="UP000524404">
    <property type="component" value="Unassembled WGS sequence"/>
</dbReference>
<proteinExistence type="predicted"/>
<dbReference type="RefSeq" id="WP_184132522.1">
    <property type="nucleotide sequence ID" value="NZ_JACHKT010000008.1"/>
</dbReference>
<name>A0A841ERB3_9BACT</name>